<dbReference type="Proteomes" id="UP000559653">
    <property type="component" value="Unassembled WGS sequence"/>
</dbReference>
<reference evidence="1 2" key="1">
    <citation type="journal article" date="2020" name="Appl. Environ. Microbiol.">
        <title>Genomic Characteristics of a Novel Species of Ammonia-Oxidizing Archaea from the Jiulong River Estuary.</title>
        <authorList>
            <person name="Zou D."/>
            <person name="Wan R."/>
            <person name="Han L."/>
            <person name="Xu M.N."/>
            <person name="Liu Y."/>
            <person name="Liu H."/>
            <person name="Kao S.J."/>
            <person name="Li M."/>
        </authorList>
    </citation>
    <scope>NUCLEOTIDE SEQUENCE [LARGE SCALE GENOMIC DNA]</scope>
    <source>
        <strain evidence="1">W1bin1</strain>
    </source>
</reference>
<evidence type="ECO:0000313" key="1">
    <source>
        <dbReference type="EMBL" id="MBA4452572.1"/>
    </source>
</evidence>
<name>A0AC60VYX0_9ARCH</name>
<organism evidence="1 2">
    <name type="scientific">Candidatus Nitrosomaritimum aestuariumsis</name>
    <dbReference type="NCBI Taxonomy" id="3342354"/>
    <lineage>
        <taxon>Archaea</taxon>
        <taxon>Nitrososphaerota</taxon>
        <taxon>Nitrososphaeria</taxon>
        <taxon>Nitrosopumilales</taxon>
        <taxon>Nitrosopumilaceae</taxon>
        <taxon>Candidatus Nitrosomaritimum</taxon>
    </lineage>
</organism>
<protein>
    <submittedName>
        <fullName evidence="1">Uncharacterized protein</fullName>
    </submittedName>
</protein>
<gene>
    <name evidence="1" type="ORF">H2B03_05315</name>
</gene>
<accession>A0AC60VYX0</accession>
<evidence type="ECO:0000313" key="2">
    <source>
        <dbReference type="Proteomes" id="UP000559653"/>
    </source>
</evidence>
<sequence length="103" mass="11524">MDDSYDREKVVDCMFDPITSALIAELEDGEKNLQYLSEKATISENEVTDRLSYLITCGFIIQKQVDGKTTFSANIEKLSKVVEDGENFGAAIEGLEKMDSFLN</sequence>
<proteinExistence type="predicted"/>
<comment type="caution">
    <text evidence="1">The sequence shown here is derived from an EMBL/GenBank/DDBJ whole genome shotgun (WGS) entry which is preliminary data.</text>
</comment>
<dbReference type="EMBL" id="JACEMZ010000030">
    <property type="protein sequence ID" value="MBA4452572.1"/>
    <property type="molecule type" value="Genomic_DNA"/>
</dbReference>